<dbReference type="Pfam" id="PF00989">
    <property type="entry name" value="PAS"/>
    <property type="match status" value="2"/>
</dbReference>
<dbReference type="EC" id="2.7.13.3" evidence="2"/>
<dbReference type="InterPro" id="IPR029016">
    <property type="entry name" value="GAF-like_dom_sf"/>
</dbReference>
<comment type="caution">
    <text evidence="14">The sequence shown here is derived from an EMBL/GenBank/DDBJ whole genome shotgun (WGS) entry which is preliminary data.</text>
</comment>
<dbReference type="PANTHER" id="PTHR43065">
    <property type="entry name" value="SENSOR HISTIDINE KINASE"/>
    <property type="match status" value="1"/>
</dbReference>
<evidence type="ECO:0000313" key="15">
    <source>
        <dbReference type="Proteomes" id="UP000675880"/>
    </source>
</evidence>
<keyword evidence="15" id="KW-1185">Reference proteome</keyword>
<dbReference type="SMART" id="SM00091">
    <property type="entry name" value="PAS"/>
    <property type="match status" value="3"/>
</dbReference>
<dbReference type="InterPro" id="IPR000700">
    <property type="entry name" value="PAS-assoc_C"/>
</dbReference>
<feature type="domain" description="PAS" evidence="12">
    <location>
        <begin position="137"/>
        <end position="207"/>
    </location>
</feature>
<dbReference type="Gene3D" id="1.10.287.130">
    <property type="match status" value="1"/>
</dbReference>
<dbReference type="Pfam" id="PF02518">
    <property type="entry name" value="HATPase_c"/>
    <property type="match status" value="1"/>
</dbReference>
<evidence type="ECO:0000256" key="8">
    <source>
        <dbReference type="ARBA" id="ARBA00023012"/>
    </source>
</evidence>
<evidence type="ECO:0000256" key="3">
    <source>
        <dbReference type="ARBA" id="ARBA00022553"/>
    </source>
</evidence>
<dbReference type="Gene3D" id="3.30.565.10">
    <property type="entry name" value="Histidine kinase-like ATPase, C-terminal domain"/>
    <property type="match status" value="1"/>
</dbReference>
<dbReference type="Pfam" id="PF00072">
    <property type="entry name" value="Response_reg"/>
    <property type="match status" value="1"/>
</dbReference>
<dbReference type="PANTHER" id="PTHR43065:SF42">
    <property type="entry name" value="TWO-COMPONENT SENSOR PPRA"/>
    <property type="match status" value="1"/>
</dbReference>
<evidence type="ECO:0000259" key="11">
    <source>
        <dbReference type="PROSITE" id="PS50110"/>
    </source>
</evidence>
<dbReference type="Gene3D" id="3.30.450.20">
    <property type="entry name" value="PAS domain"/>
    <property type="match status" value="3"/>
</dbReference>
<evidence type="ECO:0000256" key="4">
    <source>
        <dbReference type="ARBA" id="ARBA00022679"/>
    </source>
</evidence>
<keyword evidence="6" id="KW-0418">Kinase</keyword>
<dbReference type="PROSITE" id="PS50112">
    <property type="entry name" value="PAS"/>
    <property type="match status" value="2"/>
</dbReference>
<dbReference type="SUPFAM" id="SSF52172">
    <property type="entry name" value="CheY-like"/>
    <property type="match status" value="1"/>
</dbReference>
<dbReference type="SMART" id="SM00448">
    <property type="entry name" value="REC"/>
    <property type="match status" value="1"/>
</dbReference>
<dbReference type="Gene3D" id="3.40.50.2300">
    <property type="match status" value="1"/>
</dbReference>
<dbReference type="InterPro" id="IPR001789">
    <property type="entry name" value="Sig_transdc_resp-reg_receiver"/>
</dbReference>
<dbReference type="SUPFAM" id="SSF47384">
    <property type="entry name" value="Homodimeric domain of signal transducing histidine kinase"/>
    <property type="match status" value="1"/>
</dbReference>
<dbReference type="InterPro" id="IPR003661">
    <property type="entry name" value="HisK_dim/P_dom"/>
</dbReference>
<dbReference type="Pfam" id="PF00512">
    <property type="entry name" value="HisKA"/>
    <property type="match status" value="1"/>
</dbReference>
<evidence type="ECO:0000259" key="13">
    <source>
        <dbReference type="PROSITE" id="PS50113"/>
    </source>
</evidence>
<accession>A0ABM8QJZ1</accession>
<feature type="domain" description="Response regulatory" evidence="11">
    <location>
        <begin position="4"/>
        <end position="118"/>
    </location>
</feature>
<dbReference type="InterPro" id="IPR004358">
    <property type="entry name" value="Sig_transdc_His_kin-like_C"/>
</dbReference>
<dbReference type="SMART" id="SM00086">
    <property type="entry name" value="PAC"/>
    <property type="match status" value="2"/>
</dbReference>
<dbReference type="PROSITE" id="PS50110">
    <property type="entry name" value="RESPONSE_REGULATORY"/>
    <property type="match status" value="1"/>
</dbReference>
<feature type="domain" description="PAC" evidence="13">
    <location>
        <begin position="343"/>
        <end position="395"/>
    </location>
</feature>
<dbReference type="NCBIfam" id="TIGR00229">
    <property type="entry name" value="sensory_box"/>
    <property type="match status" value="2"/>
</dbReference>
<feature type="modified residue" description="4-aspartylphosphate" evidence="9">
    <location>
        <position position="53"/>
    </location>
</feature>
<dbReference type="Gene3D" id="3.30.450.40">
    <property type="match status" value="1"/>
</dbReference>
<dbReference type="SMART" id="SM00388">
    <property type="entry name" value="HisKA"/>
    <property type="match status" value="1"/>
</dbReference>
<dbReference type="SUPFAM" id="SSF55781">
    <property type="entry name" value="GAF domain-like"/>
    <property type="match status" value="1"/>
</dbReference>
<dbReference type="InterPro" id="IPR013656">
    <property type="entry name" value="PAS_4"/>
</dbReference>
<evidence type="ECO:0000256" key="1">
    <source>
        <dbReference type="ARBA" id="ARBA00000085"/>
    </source>
</evidence>
<dbReference type="Proteomes" id="UP000675880">
    <property type="component" value="Unassembled WGS sequence"/>
</dbReference>
<dbReference type="PROSITE" id="PS50109">
    <property type="entry name" value="HIS_KIN"/>
    <property type="match status" value="1"/>
</dbReference>
<dbReference type="RefSeq" id="WP_213040595.1">
    <property type="nucleotide sequence ID" value="NZ_CAJNBJ010000001.1"/>
</dbReference>
<evidence type="ECO:0000256" key="9">
    <source>
        <dbReference type="PROSITE-ProRule" id="PRU00169"/>
    </source>
</evidence>
<evidence type="ECO:0000256" key="5">
    <source>
        <dbReference type="ARBA" id="ARBA00022741"/>
    </source>
</evidence>
<dbReference type="EMBL" id="CAJNBJ010000001">
    <property type="protein sequence ID" value="CAE6701277.1"/>
    <property type="molecule type" value="Genomic_DNA"/>
</dbReference>
<dbReference type="InterPro" id="IPR011006">
    <property type="entry name" value="CheY-like_superfamily"/>
</dbReference>
<sequence length="910" mass="99476">MDTAILIVDDDPDIRESLGDMLRHEGYLVESAVSGEDALQRAQQMRFDAAILDIQLPDLHGLSVLKVLTELDASLPVIILTGDATADNTIGSLAKGAFAYLTKPYNSLELKAVLQRALSVKGLAVRAAHVEQALHASEERFRALVESATDAIVLADHEGRIMWWNGAAERMFGYSKQEALGAPLTLVMPERFRAGHQSGITRLAQGGSPALIGKTIEMVGMTKAGDEFPIELSLASWSTHEGVFFSGIIRNIRRRKQAEEAVVRLSHQNALILDSAGEGIFGLDLEGCATFVNTTAARMLGWSAAELIGKTLAPLVSRDAEEVCTRPQDHFSLQAAIRDGAVHRMENDTFRRKDGSRFPVQYVTSPIREEGRPVGAVVVFQDITTRKQLESLQQAQLSISHILAAVGTLEEAIPQLLRVTGEMGPWDLAIFWKRDTSGDRLTCHGTWQRPSTRWDDFMTLCQNSAFPPGMDFPGLTWSAKLPLWIPDVLIDARFTRTPTASRLGVRSACIIPIRTGTNIHGVLELFAGVPRTSDHQLIQILTDTGMKIGQFIDRAQAGSALRATHQMTQNLLASLPGAILLCGRDLQVQYANTLAHRYFSRTGESLVGHSLAECLALTNAATQHLVQEWATLSTESLREPPERECEVAQRLYRYRFFPVAPSVSAPYQIGMVLWDITDDKHLQDQLIQSEKLTSLGTMVSGMAHEINNPAQAILSMAELIQEAEDPGTIKEFAADIVGYARHVSHVVRDFAGYARSTGTESATEVDVAERLLEAVKMARRGPYFGYVDIVTQFDTPAFLRAHKGEIDQVFINLINNAVQAMNGTGRLTLGTAQDGTWIDVTIADTGPGIPAAVRAKIFDPFFTTKPPGKGTGLGLSIVHKIVTRHAGTIAVDSLEGKGTTFRLRFPSLSA</sequence>
<dbReference type="InterPro" id="IPR036097">
    <property type="entry name" value="HisK_dim/P_sf"/>
</dbReference>
<dbReference type="InterPro" id="IPR001610">
    <property type="entry name" value="PAC"/>
</dbReference>
<feature type="domain" description="PAS" evidence="12">
    <location>
        <begin position="272"/>
        <end position="340"/>
    </location>
</feature>
<evidence type="ECO:0000256" key="7">
    <source>
        <dbReference type="ARBA" id="ARBA00022840"/>
    </source>
</evidence>
<dbReference type="InterPro" id="IPR013767">
    <property type="entry name" value="PAS_fold"/>
</dbReference>
<proteinExistence type="predicted"/>
<dbReference type="PROSITE" id="PS50113">
    <property type="entry name" value="PAC"/>
    <property type="match status" value="1"/>
</dbReference>
<keyword evidence="5" id="KW-0547">Nucleotide-binding</keyword>
<keyword evidence="7" id="KW-0067">ATP-binding</keyword>
<dbReference type="InterPro" id="IPR000014">
    <property type="entry name" value="PAS"/>
</dbReference>
<dbReference type="InterPro" id="IPR003594">
    <property type="entry name" value="HATPase_dom"/>
</dbReference>
<dbReference type="InterPro" id="IPR036890">
    <property type="entry name" value="HATPase_C_sf"/>
</dbReference>
<feature type="domain" description="Histidine kinase" evidence="10">
    <location>
        <begin position="701"/>
        <end position="909"/>
    </location>
</feature>
<dbReference type="SUPFAM" id="SSF55874">
    <property type="entry name" value="ATPase domain of HSP90 chaperone/DNA topoisomerase II/histidine kinase"/>
    <property type="match status" value="1"/>
</dbReference>
<dbReference type="CDD" id="cd00130">
    <property type="entry name" value="PAS"/>
    <property type="match status" value="2"/>
</dbReference>
<evidence type="ECO:0000313" key="14">
    <source>
        <dbReference type="EMBL" id="CAE6701277.1"/>
    </source>
</evidence>
<dbReference type="SUPFAM" id="SSF55785">
    <property type="entry name" value="PYP-like sensor domain (PAS domain)"/>
    <property type="match status" value="3"/>
</dbReference>
<gene>
    <name evidence="14" type="ORF">NSPZN2_10748</name>
</gene>
<keyword evidence="8" id="KW-0902">Two-component regulatory system</keyword>
<keyword evidence="3 9" id="KW-0597">Phosphoprotein</keyword>
<dbReference type="InterPro" id="IPR005467">
    <property type="entry name" value="His_kinase_dom"/>
</dbReference>
<reference evidence="14 15" key="1">
    <citation type="submission" date="2021-02" db="EMBL/GenBank/DDBJ databases">
        <authorList>
            <person name="Han P."/>
        </authorList>
    </citation>
    <scope>NUCLEOTIDE SEQUENCE [LARGE SCALE GENOMIC DNA]</scope>
    <source>
        <strain evidence="14">Candidatus Nitrospira sp. ZN2</strain>
    </source>
</reference>
<organism evidence="14 15">
    <name type="scientific">Nitrospira defluvii</name>
    <dbReference type="NCBI Taxonomy" id="330214"/>
    <lineage>
        <taxon>Bacteria</taxon>
        <taxon>Pseudomonadati</taxon>
        <taxon>Nitrospirota</taxon>
        <taxon>Nitrospiria</taxon>
        <taxon>Nitrospirales</taxon>
        <taxon>Nitrospiraceae</taxon>
        <taxon>Nitrospira</taxon>
    </lineage>
</organism>
<dbReference type="CDD" id="cd00082">
    <property type="entry name" value="HisKA"/>
    <property type="match status" value="1"/>
</dbReference>
<evidence type="ECO:0000259" key="10">
    <source>
        <dbReference type="PROSITE" id="PS50109"/>
    </source>
</evidence>
<keyword evidence="4" id="KW-0808">Transferase</keyword>
<evidence type="ECO:0000256" key="6">
    <source>
        <dbReference type="ARBA" id="ARBA00022777"/>
    </source>
</evidence>
<protein>
    <recommendedName>
        <fullName evidence="2">histidine kinase</fullName>
        <ecNumber evidence="2">2.7.13.3</ecNumber>
    </recommendedName>
</protein>
<dbReference type="Pfam" id="PF08448">
    <property type="entry name" value="PAS_4"/>
    <property type="match status" value="1"/>
</dbReference>
<evidence type="ECO:0000256" key="2">
    <source>
        <dbReference type="ARBA" id="ARBA00012438"/>
    </source>
</evidence>
<dbReference type="SMART" id="SM00387">
    <property type="entry name" value="HATPase_c"/>
    <property type="match status" value="1"/>
</dbReference>
<name>A0ABM8QJZ1_9BACT</name>
<dbReference type="InterPro" id="IPR035965">
    <property type="entry name" value="PAS-like_dom_sf"/>
</dbReference>
<evidence type="ECO:0000259" key="12">
    <source>
        <dbReference type="PROSITE" id="PS50112"/>
    </source>
</evidence>
<comment type="catalytic activity">
    <reaction evidence="1">
        <text>ATP + protein L-histidine = ADP + protein N-phospho-L-histidine.</text>
        <dbReference type="EC" id="2.7.13.3"/>
    </reaction>
</comment>
<dbReference type="PRINTS" id="PR00344">
    <property type="entry name" value="BCTRLSENSOR"/>
</dbReference>